<accession>A0A328TWA5</accession>
<dbReference type="Gene3D" id="2.60.120.620">
    <property type="entry name" value="q2cbj1_9rhob like domain"/>
    <property type="match status" value="1"/>
</dbReference>
<dbReference type="OrthoDB" id="9798771at2"/>
<protein>
    <recommendedName>
        <fullName evidence="3">Phytanoyl-CoA dioxygenase</fullName>
    </recommendedName>
</protein>
<dbReference type="SUPFAM" id="SSF51197">
    <property type="entry name" value="Clavaminate synthase-like"/>
    <property type="match status" value="1"/>
</dbReference>
<dbReference type="Proteomes" id="UP000249260">
    <property type="component" value="Unassembled WGS sequence"/>
</dbReference>
<evidence type="ECO:0000313" key="2">
    <source>
        <dbReference type="Proteomes" id="UP000249260"/>
    </source>
</evidence>
<proteinExistence type="predicted"/>
<reference evidence="1 2" key="1">
    <citation type="submission" date="2018-06" db="EMBL/GenBank/DDBJ databases">
        <title>Paenibacillus montanisoli sp. nov., isolated from mountain area soil.</title>
        <authorList>
            <person name="Wu M."/>
        </authorList>
    </citation>
    <scope>NUCLEOTIDE SEQUENCE [LARGE SCALE GENOMIC DNA]</scope>
    <source>
        <strain evidence="1 2">RA17</strain>
    </source>
</reference>
<comment type="caution">
    <text evidence="1">The sequence shown here is derived from an EMBL/GenBank/DDBJ whole genome shotgun (WGS) entry which is preliminary data.</text>
</comment>
<dbReference type="AlphaFoldDB" id="A0A328TWA5"/>
<evidence type="ECO:0008006" key="3">
    <source>
        <dbReference type="Google" id="ProtNLM"/>
    </source>
</evidence>
<sequence>MAKVLTNEQIEHFMEKGWVKIEQAFPREEALKVQDFLWDRLAEHGVDRNDESTWTKPIVRLGNYTDSVADGCNTDKLTGAVEDLIGEGRWMEGNKKHNAMWGGFIINFGPEVPGGWHYDGSHFRHYLDSWQQGLLFIGVFSDIRPGGSGTLVAEGSHNIVAKVLAEHPQGLGLGEAIKLCNQHPWLAELISRQNQKSSDNIYSDEVAADDKTAKKAHLAKFMNTTYHDPNGYSLRVVETTGSAGDVVLCHPFLYHAPSDNDLGIPRFMCNRCTPTMDPMNFNRSNPQEYSVVERMIRKSLGLQEAEGFPFKREELSEKA</sequence>
<gene>
    <name evidence="1" type="ORF">DL346_22275</name>
</gene>
<organism evidence="1 2">
    <name type="scientific">Paenibacillus montanisoli</name>
    <dbReference type="NCBI Taxonomy" id="2081970"/>
    <lineage>
        <taxon>Bacteria</taxon>
        <taxon>Bacillati</taxon>
        <taxon>Bacillota</taxon>
        <taxon>Bacilli</taxon>
        <taxon>Bacillales</taxon>
        <taxon>Paenibacillaceae</taxon>
        <taxon>Paenibacillus</taxon>
    </lineage>
</organism>
<name>A0A328TWA5_9BACL</name>
<keyword evidence="2" id="KW-1185">Reference proteome</keyword>
<dbReference type="EMBL" id="QLUW01000004">
    <property type="protein sequence ID" value="RAP74769.1"/>
    <property type="molecule type" value="Genomic_DNA"/>
</dbReference>
<dbReference type="RefSeq" id="WP_112884556.1">
    <property type="nucleotide sequence ID" value="NZ_QLUW01000004.1"/>
</dbReference>
<evidence type="ECO:0000313" key="1">
    <source>
        <dbReference type="EMBL" id="RAP74769.1"/>
    </source>
</evidence>